<dbReference type="GO" id="GO:0005524">
    <property type="term" value="F:ATP binding"/>
    <property type="evidence" value="ECO:0007669"/>
    <property type="project" value="InterPro"/>
</dbReference>
<dbReference type="GO" id="GO:0007018">
    <property type="term" value="P:microtubule-based movement"/>
    <property type="evidence" value="ECO:0007669"/>
    <property type="project" value="InterPro"/>
</dbReference>
<sequence>MKDLSSESGKEGGEGVLLSASRESKLTQILGPLLSGNCRTWFLGFLSKGEGKGGECMETLKTLGLASNVMSGCIKNVNNGDNYGDRGGVDYISAVKLGEEVEDNKLIDGESGDISEDSIDEGDKWLNEFKIRREAIVNSPVKKSPVKSPSPPPPAKVKPGKGGDDSVGSDENSDRRRSYALTGGKKEPNNKKGLIKRQSTLIVGEGGVANAGSDGASPPEGWLWKKGQKRHNWKQRFFSIEGPMLVYYKDQNKSTKLGSVDLRGAKVDVVKHAKNDFAFDLTVPVDNGVVVRHLHAESEIERIRWLLNLEGILAEQLMNTGLGGEGGGEWSEGEEEEGEEQLEEKANATTTRDQSFSLTNALDSLMDDDAEGDRVTVQINNRADGLIAQIESVNTIEVDVNDGDDEPSIPTLEHLASSEDFGVLSNNKKVNLLVVGEGDDKSDGSSMLSSVRDDGASEGEGDSRVGELPTSYVANSSSNQTSSHSHSQYSMPSLSTPASSISPELLQSNYDTLLSMLREERRIRNKMNDKIANTEHTLLETSTAYQIEVDDLKMKNAEITRKFNKLGRESAYKEVFMQFEEEIKKTAGREEQMQERNVALEMEVFRLKRGGGGGKGRGKGGGGAGGGGLEQRPMQFQDGLTKQLTRRNKELEGELKKARGENSTLKQQVRLLHVSKTQNTHHQNSMLKMGDDLKLNKQKARNCDERSDELGMRQFRSSFNCLHGLHLKKADLESGLMHAEREAAMWRQAHATLEGDNARLQNELTKATADVMKYKHAAKNNNLIQRFLDKHAPKPTGGGKGKGGESLHTAVQSLAADVRRTCPALMSSVALVANKIEDEVNLGRHRERDLMHSMVELLDENVENIEGGVQGFRERKIAVAQRVMLGK</sequence>
<dbReference type="PANTHER" id="PTHR14383:SF5">
    <property type="entry name" value="RUN DOMAIN-CONTAINING PROTEIN"/>
    <property type="match status" value="1"/>
</dbReference>
<dbReference type="Gene3D" id="2.30.29.30">
    <property type="entry name" value="Pleckstrin-homology domain (PH domain)/Phosphotyrosine-binding domain (PTB)"/>
    <property type="match status" value="1"/>
</dbReference>
<evidence type="ECO:0000313" key="7">
    <source>
        <dbReference type="Proteomes" id="UP001165122"/>
    </source>
</evidence>
<name>A0A9W7CNL4_9STRA</name>
<feature type="compositionally biased region" description="Acidic residues" evidence="3">
    <location>
        <begin position="331"/>
        <end position="342"/>
    </location>
</feature>
<protein>
    <recommendedName>
        <fullName evidence="8">PH domain-containing protein</fullName>
    </recommendedName>
</protein>
<dbReference type="InterPro" id="IPR001849">
    <property type="entry name" value="PH_domain"/>
</dbReference>
<feature type="region of interest" description="Disordered" evidence="3">
    <location>
        <begin position="323"/>
        <end position="353"/>
    </location>
</feature>
<feature type="region of interest" description="Disordered" evidence="3">
    <location>
        <begin position="140"/>
        <end position="198"/>
    </location>
</feature>
<dbReference type="InterPro" id="IPR011993">
    <property type="entry name" value="PH-like_dom_sf"/>
</dbReference>
<feature type="domain" description="PH" evidence="4">
    <location>
        <begin position="216"/>
        <end position="314"/>
    </location>
</feature>
<feature type="compositionally biased region" description="Basic and acidic residues" evidence="3">
    <location>
        <begin position="451"/>
        <end position="465"/>
    </location>
</feature>
<feature type="region of interest" description="Disordered" evidence="3">
    <location>
        <begin position="437"/>
        <end position="500"/>
    </location>
</feature>
<dbReference type="GO" id="GO:0003777">
    <property type="term" value="F:microtubule motor activity"/>
    <property type="evidence" value="ECO:0007669"/>
    <property type="project" value="InterPro"/>
</dbReference>
<evidence type="ECO:0000256" key="3">
    <source>
        <dbReference type="SAM" id="MobiDB-lite"/>
    </source>
</evidence>
<proteinExistence type="inferred from homology"/>
<feature type="compositionally biased region" description="Gly residues" evidence="3">
    <location>
        <begin position="610"/>
        <end position="629"/>
    </location>
</feature>
<dbReference type="EMBL" id="BRXW01000117">
    <property type="protein sequence ID" value="GMI08026.1"/>
    <property type="molecule type" value="Genomic_DNA"/>
</dbReference>
<keyword evidence="2" id="KW-0175">Coiled coil</keyword>
<gene>
    <name evidence="6" type="ORF">TrLO_g5391</name>
</gene>
<organism evidence="6 7">
    <name type="scientific">Triparma laevis f. longispina</name>
    <dbReference type="NCBI Taxonomy" id="1714387"/>
    <lineage>
        <taxon>Eukaryota</taxon>
        <taxon>Sar</taxon>
        <taxon>Stramenopiles</taxon>
        <taxon>Ochrophyta</taxon>
        <taxon>Bolidophyceae</taxon>
        <taxon>Parmales</taxon>
        <taxon>Triparmaceae</taxon>
        <taxon>Triparma</taxon>
    </lineage>
</organism>
<dbReference type="PROSITE" id="PS50003">
    <property type="entry name" value="PH_DOMAIN"/>
    <property type="match status" value="1"/>
</dbReference>
<dbReference type="SUPFAM" id="SSF52540">
    <property type="entry name" value="P-loop containing nucleoside triphosphate hydrolases"/>
    <property type="match status" value="1"/>
</dbReference>
<dbReference type="InterPro" id="IPR001752">
    <property type="entry name" value="Kinesin_motor_dom"/>
</dbReference>
<dbReference type="SMART" id="SM00233">
    <property type="entry name" value="PH"/>
    <property type="match status" value="1"/>
</dbReference>
<dbReference type="Pfam" id="PF00169">
    <property type="entry name" value="PH"/>
    <property type="match status" value="1"/>
</dbReference>
<evidence type="ECO:0000256" key="2">
    <source>
        <dbReference type="SAM" id="Coils"/>
    </source>
</evidence>
<evidence type="ECO:0000256" key="1">
    <source>
        <dbReference type="PROSITE-ProRule" id="PRU00283"/>
    </source>
</evidence>
<reference evidence="7" key="1">
    <citation type="journal article" date="2023" name="Commun. Biol.">
        <title>Genome analysis of Parmales, the sister group of diatoms, reveals the evolutionary specialization of diatoms from phago-mixotrophs to photoautotrophs.</title>
        <authorList>
            <person name="Ban H."/>
            <person name="Sato S."/>
            <person name="Yoshikawa S."/>
            <person name="Yamada K."/>
            <person name="Nakamura Y."/>
            <person name="Ichinomiya M."/>
            <person name="Sato N."/>
            <person name="Blanc-Mathieu R."/>
            <person name="Endo H."/>
            <person name="Kuwata A."/>
            <person name="Ogata H."/>
        </authorList>
    </citation>
    <scope>NUCLEOTIDE SEQUENCE [LARGE SCALE GENOMIC DNA]</scope>
    <source>
        <strain evidence="7">NIES 3700</strain>
    </source>
</reference>
<dbReference type="SUPFAM" id="SSF50729">
    <property type="entry name" value="PH domain-like"/>
    <property type="match status" value="1"/>
</dbReference>
<feature type="coiled-coil region" evidence="2">
    <location>
        <begin position="517"/>
        <end position="569"/>
    </location>
</feature>
<dbReference type="PROSITE" id="PS50067">
    <property type="entry name" value="KINESIN_MOTOR_2"/>
    <property type="match status" value="1"/>
</dbReference>
<feature type="coiled-coil region" evidence="2">
    <location>
        <begin position="750"/>
        <end position="777"/>
    </location>
</feature>
<comment type="caution">
    <text evidence="1">Lacks conserved residue(s) required for the propagation of feature annotation.</text>
</comment>
<dbReference type="OrthoDB" id="185175at2759"/>
<keyword evidence="7" id="KW-1185">Reference proteome</keyword>
<dbReference type="InterPro" id="IPR027417">
    <property type="entry name" value="P-loop_NTPase"/>
</dbReference>
<evidence type="ECO:0000313" key="6">
    <source>
        <dbReference type="EMBL" id="GMI08026.1"/>
    </source>
</evidence>
<feature type="coiled-coil region" evidence="2">
    <location>
        <begin position="641"/>
        <end position="668"/>
    </location>
</feature>
<comment type="caution">
    <text evidence="6">The sequence shown here is derived from an EMBL/GenBank/DDBJ whole genome shotgun (WGS) entry which is preliminary data.</text>
</comment>
<dbReference type="CDD" id="cd00821">
    <property type="entry name" value="PH"/>
    <property type="match status" value="1"/>
</dbReference>
<comment type="similarity">
    <text evidence="1">Belongs to the TRAFAC class myosin-kinesin ATPase superfamily. Kinesin family.</text>
</comment>
<evidence type="ECO:0000259" key="4">
    <source>
        <dbReference type="PROSITE" id="PS50003"/>
    </source>
</evidence>
<evidence type="ECO:0008006" key="8">
    <source>
        <dbReference type="Google" id="ProtNLM"/>
    </source>
</evidence>
<dbReference type="PANTHER" id="PTHR14383">
    <property type="entry name" value="SWAP-70 RECOMBINASE"/>
    <property type="match status" value="1"/>
</dbReference>
<dbReference type="GO" id="GO:0008017">
    <property type="term" value="F:microtubule binding"/>
    <property type="evidence" value="ECO:0007669"/>
    <property type="project" value="InterPro"/>
</dbReference>
<feature type="region of interest" description="Disordered" evidence="3">
    <location>
        <begin position="609"/>
        <end position="634"/>
    </location>
</feature>
<evidence type="ECO:0000259" key="5">
    <source>
        <dbReference type="PROSITE" id="PS50067"/>
    </source>
</evidence>
<feature type="domain" description="Kinesin motor" evidence="5">
    <location>
        <begin position="1"/>
        <end position="72"/>
    </location>
</feature>
<accession>A0A9W7CNL4</accession>
<dbReference type="Proteomes" id="UP001165122">
    <property type="component" value="Unassembled WGS sequence"/>
</dbReference>
<dbReference type="AlphaFoldDB" id="A0A9W7CNL4"/>
<feature type="compositionally biased region" description="Low complexity" evidence="3">
    <location>
        <begin position="471"/>
        <end position="495"/>
    </location>
</feature>